<dbReference type="GO" id="GO:0016020">
    <property type="term" value="C:membrane"/>
    <property type="evidence" value="ECO:0007669"/>
    <property type="project" value="TreeGrafter"/>
</dbReference>
<accession>A0A9N8VY51</accession>
<proteinExistence type="predicted"/>
<dbReference type="PROSITE" id="PS51677">
    <property type="entry name" value="NODB"/>
    <property type="match status" value="1"/>
</dbReference>
<dbReference type="EMBL" id="CAJVPV010000706">
    <property type="protein sequence ID" value="CAG8470456.1"/>
    <property type="molecule type" value="Genomic_DNA"/>
</dbReference>
<sequence>MKHIKNIITLAAIFLLILQSNAQQLPGTWPELDKPPPYDQKFNGLVDFTKVPSAPVKNSADDCAQANNYCDWSCTGCTRDSDIVECPNKGDWGLSFDDGPSEYTDSVLDYLASQNIRVTFFVVGSRVYENPGILLKAVQAGHQIGVHTWSHTPLTTQSNEAIVAEMQWTAEAIKAAVGVTPTYMRPPYGDFDDRVRQIVIQLGYKPTIWDRDTNDWLSDQNPSFDLDWVEGNFSQWVKEPSTTGHISLEHDLYKQTAAQAPKVVPIVKAAGYNIQQIAVCRGDDQPYLEDVKLNSTIGDNSTSFTGLSTSQTATDGGSLETGINSAGDVPTFTNTRVASTSIPHVSNAKTNLPFSLLIIILINSYVISCTVYMH</sequence>
<dbReference type="SUPFAM" id="SSF88713">
    <property type="entry name" value="Glycoside hydrolase/deacetylase"/>
    <property type="match status" value="1"/>
</dbReference>
<feature type="chain" id="PRO_5040279394" evidence="3">
    <location>
        <begin position="23"/>
        <end position="374"/>
    </location>
</feature>
<dbReference type="GO" id="GO:0009272">
    <property type="term" value="P:fungal-type cell wall biogenesis"/>
    <property type="evidence" value="ECO:0007669"/>
    <property type="project" value="UniProtKB-ARBA"/>
</dbReference>
<feature type="signal peptide" evidence="3">
    <location>
        <begin position="1"/>
        <end position="22"/>
    </location>
</feature>
<keyword evidence="1" id="KW-0479">Metal-binding</keyword>
<evidence type="ECO:0000313" key="6">
    <source>
        <dbReference type="Proteomes" id="UP000789342"/>
    </source>
</evidence>
<organism evidence="5 6">
    <name type="scientific">Acaulospora morrowiae</name>
    <dbReference type="NCBI Taxonomy" id="94023"/>
    <lineage>
        <taxon>Eukaryota</taxon>
        <taxon>Fungi</taxon>
        <taxon>Fungi incertae sedis</taxon>
        <taxon>Mucoromycota</taxon>
        <taxon>Glomeromycotina</taxon>
        <taxon>Glomeromycetes</taxon>
        <taxon>Diversisporales</taxon>
        <taxon>Acaulosporaceae</taxon>
        <taxon>Acaulospora</taxon>
    </lineage>
</organism>
<feature type="domain" description="NodB homology" evidence="4">
    <location>
        <begin position="90"/>
        <end position="275"/>
    </location>
</feature>
<evidence type="ECO:0000313" key="5">
    <source>
        <dbReference type="EMBL" id="CAG8470456.1"/>
    </source>
</evidence>
<dbReference type="InterPro" id="IPR002509">
    <property type="entry name" value="NODB_dom"/>
</dbReference>
<dbReference type="PANTHER" id="PTHR10587:SF133">
    <property type="entry name" value="CHITIN DEACETYLASE 1-RELATED"/>
    <property type="match status" value="1"/>
</dbReference>
<comment type="caution">
    <text evidence="5">The sequence shown here is derived from an EMBL/GenBank/DDBJ whole genome shotgun (WGS) entry which is preliminary data.</text>
</comment>
<protein>
    <submittedName>
        <fullName evidence="5">15478_t:CDS:1</fullName>
    </submittedName>
</protein>
<dbReference type="AlphaFoldDB" id="A0A9N8VY51"/>
<dbReference type="Proteomes" id="UP000789342">
    <property type="component" value="Unassembled WGS sequence"/>
</dbReference>
<gene>
    <name evidence="5" type="ORF">AMORRO_LOCUS1831</name>
</gene>
<dbReference type="InterPro" id="IPR011330">
    <property type="entry name" value="Glyco_hydro/deAcase_b/a-brl"/>
</dbReference>
<evidence type="ECO:0000256" key="1">
    <source>
        <dbReference type="ARBA" id="ARBA00022723"/>
    </source>
</evidence>
<evidence type="ECO:0000256" key="2">
    <source>
        <dbReference type="ARBA" id="ARBA00022801"/>
    </source>
</evidence>
<dbReference type="InterPro" id="IPR050248">
    <property type="entry name" value="Polysacc_deacetylase_ArnD"/>
</dbReference>
<evidence type="ECO:0000256" key="3">
    <source>
        <dbReference type="SAM" id="SignalP"/>
    </source>
</evidence>
<dbReference type="Gene3D" id="3.20.20.370">
    <property type="entry name" value="Glycoside hydrolase/deacetylase"/>
    <property type="match status" value="1"/>
</dbReference>
<dbReference type="OrthoDB" id="407355at2759"/>
<dbReference type="Pfam" id="PF01522">
    <property type="entry name" value="Polysacc_deac_1"/>
    <property type="match status" value="1"/>
</dbReference>
<evidence type="ECO:0000259" key="4">
    <source>
        <dbReference type="PROSITE" id="PS51677"/>
    </source>
</evidence>
<dbReference type="GO" id="GO:0046872">
    <property type="term" value="F:metal ion binding"/>
    <property type="evidence" value="ECO:0007669"/>
    <property type="project" value="UniProtKB-KW"/>
</dbReference>
<dbReference type="GO" id="GO:0004099">
    <property type="term" value="F:chitin deacetylase activity"/>
    <property type="evidence" value="ECO:0007669"/>
    <property type="project" value="TreeGrafter"/>
</dbReference>
<name>A0A9N8VY51_9GLOM</name>
<dbReference type="GO" id="GO:0005975">
    <property type="term" value="P:carbohydrate metabolic process"/>
    <property type="evidence" value="ECO:0007669"/>
    <property type="project" value="InterPro"/>
</dbReference>
<keyword evidence="6" id="KW-1185">Reference proteome</keyword>
<reference evidence="5" key="1">
    <citation type="submission" date="2021-06" db="EMBL/GenBank/DDBJ databases">
        <authorList>
            <person name="Kallberg Y."/>
            <person name="Tangrot J."/>
            <person name="Rosling A."/>
        </authorList>
    </citation>
    <scope>NUCLEOTIDE SEQUENCE</scope>
    <source>
        <strain evidence="5">CL551</strain>
    </source>
</reference>
<dbReference type="PANTHER" id="PTHR10587">
    <property type="entry name" value="GLYCOSYL TRANSFERASE-RELATED"/>
    <property type="match status" value="1"/>
</dbReference>
<keyword evidence="2" id="KW-0378">Hydrolase</keyword>
<keyword evidence="3" id="KW-0732">Signal</keyword>